<name>A0A0B0P9T8_GOSAR</name>
<evidence type="ECO:0000313" key="1">
    <source>
        <dbReference type="EMBL" id="KHG21682.1"/>
    </source>
</evidence>
<dbReference type="EMBL" id="KN419278">
    <property type="protein sequence ID" value="KHG21682.1"/>
    <property type="molecule type" value="Genomic_DNA"/>
</dbReference>
<proteinExistence type="predicted"/>
<reference evidence="2" key="1">
    <citation type="submission" date="2014-09" db="EMBL/GenBank/DDBJ databases">
        <authorList>
            <person name="Mudge J."/>
            <person name="Ramaraj T."/>
            <person name="Lindquist I.E."/>
            <person name="Bharti A.K."/>
            <person name="Sundararajan A."/>
            <person name="Cameron C.T."/>
            <person name="Woodward J.E."/>
            <person name="May G.D."/>
            <person name="Brubaker C."/>
            <person name="Broadhvest J."/>
            <person name="Wilkins T.A."/>
        </authorList>
    </citation>
    <scope>NUCLEOTIDE SEQUENCE</scope>
    <source>
        <strain evidence="2">cv. AKA8401</strain>
    </source>
</reference>
<dbReference type="Proteomes" id="UP000032142">
    <property type="component" value="Unassembled WGS sequence"/>
</dbReference>
<gene>
    <name evidence="1" type="ORF">F383_27061</name>
</gene>
<protein>
    <submittedName>
        <fullName evidence="1">Uncharacterized protein</fullName>
    </submittedName>
</protein>
<evidence type="ECO:0000313" key="2">
    <source>
        <dbReference type="Proteomes" id="UP000032142"/>
    </source>
</evidence>
<keyword evidence="2" id="KW-1185">Reference proteome</keyword>
<organism evidence="1 2">
    <name type="scientific">Gossypium arboreum</name>
    <name type="common">Tree cotton</name>
    <name type="synonym">Gossypium nanking</name>
    <dbReference type="NCBI Taxonomy" id="29729"/>
    <lineage>
        <taxon>Eukaryota</taxon>
        <taxon>Viridiplantae</taxon>
        <taxon>Streptophyta</taxon>
        <taxon>Embryophyta</taxon>
        <taxon>Tracheophyta</taxon>
        <taxon>Spermatophyta</taxon>
        <taxon>Magnoliopsida</taxon>
        <taxon>eudicotyledons</taxon>
        <taxon>Gunneridae</taxon>
        <taxon>Pentapetalae</taxon>
        <taxon>rosids</taxon>
        <taxon>malvids</taxon>
        <taxon>Malvales</taxon>
        <taxon>Malvaceae</taxon>
        <taxon>Malvoideae</taxon>
        <taxon>Gossypium</taxon>
    </lineage>
</organism>
<accession>A0A0B0P9T8</accession>
<sequence length="14" mass="1730">MNCDEWLLEMNMNS</sequence>